<keyword evidence="6 8" id="KW-0539">Nucleus</keyword>
<feature type="domain" description="RNA polymerase III subunit RPC82-related helix-turn-helix" evidence="11">
    <location>
        <begin position="13"/>
        <end position="70"/>
    </location>
</feature>
<dbReference type="Gene3D" id="1.10.10.10">
    <property type="entry name" value="Winged helix-like DNA-binding domain superfamily/Winged helix DNA-binding domain"/>
    <property type="match status" value="2"/>
</dbReference>
<organism evidence="13 14">
    <name type="scientific">Zopfia rhizophila CBS 207.26</name>
    <dbReference type="NCBI Taxonomy" id="1314779"/>
    <lineage>
        <taxon>Eukaryota</taxon>
        <taxon>Fungi</taxon>
        <taxon>Dikarya</taxon>
        <taxon>Ascomycota</taxon>
        <taxon>Pezizomycotina</taxon>
        <taxon>Dothideomycetes</taxon>
        <taxon>Dothideomycetes incertae sedis</taxon>
        <taxon>Zopfiaceae</taxon>
        <taxon>Zopfia</taxon>
    </lineage>
</organism>
<dbReference type="InterPro" id="IPR008806">
    <property type="entry name" value="RNA_pol_III_Rpc82_C"/>
</dbReference>
<feature type="region of interest" description="Disordered" evidence="9">
    <location>
        <begin position="154"/>
        <end position="241"/>
    </location>
</feature>
<dbReference type="Pfam" id="PF22536">
    <property type="entry name" value="WHD_POLR3C"/>
    <property type="match status" value="1"/>
</dbReference>
<sequence length="714" mass="81552">MSQFQRESPILAQLCTLLIDDQYGELASRVFSILARHGRQTLAALSRNSYLSGKQLKHGLVILIQQNLLFHSSPGLHHVTYYEINWQQSYALIRYGRMTKMVEDRFGEKASAIISNLVSLGHTRIGDLNEAYFPSNTSDHEEDEEDADTHMNGTAASVAKGNGSTQLLNGTESSKASKTKINASTEKAELQNKDVNSDKVTTDNANVNGDAHTNGKMNGTASVNGEKPAEGNGVTEGQHASKSEVNSLKELHGIIYKLMVEGWIVPVTEAHFLPPHDFHEKVLPEIVAEVFEGRWPSGTKKQTQLKIEVNQRKRYLRDSSIQAANRKRSADLDLEFGRPSKRMRIACTNGDNISTSAQNEYAQNETILDDNLVIRFNLEKLNVAMRTEQLVLLAKKRLGKTTARVYHTLLCALEQSYLRCYEEWPDPPEPEANTHEVDPKYLVTAKEVTRKLDRNIDLTEGLDPHVVINHIGGRFNIVEKDRLTYIDPPADPSELSIDQKCRLVDAHLRLLYQEPFQFVTWYARRGFSQWRVEFDRLCAHMIQQEIENTIMARRDHLGVKLVRALQKKGRLDERGTCVAMMMPAQEIRTVVNEMCLWGFIQTQEIPRVESRMTKHSMHLIWYDKQRARERLLHDTYRGMTRIMQRMAMEKEKVRPVIDKAERSDVVGNEDKYLNQAERDALKKWGEVEEKLLVQLSRQDQLVAILRDFIGPLSI</sequence>
<dbReference type="InterPro" id="IPR013197">
    <property type="entry name" value="RNA_pol_III_RPC82-rel_HTH"/>
</dbReference>
<dbReference type="AlphaFoldDB" id="A0A6A6DHZ4"/>
<dbReference type="Pfam" id="PF05645">
    <property type="entry name" value="RNA_pol_Rpc82"/>
    <property type="match status" value="1"/>
</dbReference>
<keyword evidence="4 8" id="KW-0240">DNA-directed RNA polymerase</keyword>
<evidence type="ECO:0000256" key="3">
    <source>
        <dbReference type="ARBA" id="ARBA00011206"/>
    </source>
</evidence>
<reference evidence="13" key="1">
    <citation type="journal article" date="2020" name="Stud. Mycol.">
        <title>101 Dothideomycetes genomes: a test case for predicting lifestyles and emergence of pathogens.</title>
        <authorList>
            <person name="Haridas S."/>
            <person name="Albert R."/>
            <person name="Binder M."/>
            <person name="Bloem J."/>
            <person name="Labutti K."/>
            <person name="Salamov A."/>
            <person name="Andreopoulos B."/>
            <person name="Baker S."/>
            <person name="Barry K."/>
            <person name="Bills G."/>
            <person name="Bluhm B."/>
            <person name="Cannon C."/>
            <person name="Castanera R."/>
            <person name="Culley D."/>
            <person name="Daum C."/>
            <person name="Ezra D."/>
            <person name="Gonzalez J."/>
            <person name="Henrissat B."/>
            <person name="Kuo A."/>
            <person name="Liang C."/>
            <person name="Lipzen A."/>
            <person name="Lutzoni F."/>
            <person name="Magnuson J."/>
            <person name="Mondo S."/>
            <person name="Nolan M."/>
            <person name="Ohm R."/>
            <person name="Pangilinan J."/>
            <person name="Park H.-J."/>
            <person name="Ramirez L."/>
            <person name="Alfaro M."/>
            <person name="Sun H."/>
            <person name="Tritt A."/>
            <person name="Yoshinaga Y."/>
            <person name="Zwiers L.-H."/>
            <person name="Turgeon B."/>
            <person name="Goodwin S."/>
            <person name="Spatafora J."/>
            <person name="Crous P."/>
            <person name="Grigoriev I."/>
        </authorList>
    </citation>
    <scope>NUCLEOTIDE SEQUENCE</scope>
    <source>
        <strain evidence="13">CBS 207.26</strain>
    </source>
</reference>
<dbReference type="PANTHER" id="PTHR12949">
    <property type="entry name" value="RNA POLYMERASE III DNA DIRECTED -RELATED"/>
    <property type="match status" value="1"/>
</dbReference>
<evidence type="ECO:0000256" key="1">
    <source>
        <dbReference type="ARBA" id="ARBA00004123"/>
    </source>
</evidence>
<feature type="domain" description="RNA polymerase III Rpc82 C -terminal" evidence="10">
    <location>
        <begin position="255"/>
        <end position="539"/>
    </location>
</feature>
<evidence type="ECO:0000256" key="7">
    <source>
        <dbReference type="ARBA" id="ARBA00025127"/>
    </source>
</evidence>
<keyword evidence="5 8" id="KW-0804">Transcription</keyword>
<evidence type="ECO:0000313" key="13">
    <source>
        <dbReference type="EMBL" id="KAF2179101.1"/>
    </source>
</evidence>
<dbReference type="InterPro" id="IPR055207">
    <property type="entry name" value="POLR3C_WHD"/>
</dbReference>
<comment type="subcellular location">
    <subcellularLocation>
        <location evidence="1 8">Nucleus</location>
    </subcellularLocation>
</comment>
<protein>
    <recommendedName>
        <fullName evidence="8">DNA-directed RNA polymerase III subunit RPC3</fullName>
        <shortName evidence="8">RNA polymerase III subunit C3</shortName>
    </recommendedName>
</protein>
<evidence type="ECO:0000259" key="11">
    <source>
        <dbReference type="Pfam" id="PF08221"/>
    </source>
</evidence>
<comment type="subunit">
    <text evidence="3 8">Component of the RNA polymerase III (Pol III) complex consisting of 17 subunits.</text>
</comment>
<evidence type="ECO:0000259" key="10">
    <source>
        <dbReference type="Pfam" id="PF05645"/>
    </source>
</evidence>
<evidence type="ECO:0000256" key="4">
    <source>
        <dbReference type="ARBA" id="ARBA00022478"/>
    </source>
</evidence>
<evidence type="ECO:0000259" key="12">
    <source>
        <dbReference type="Pfam" id="PF22536"/>
    </source>
</evidence>
<dbReference type="Proteomes" id="UP000800200">
    <property type="component" value="Unassembled WGS sequence"/>
</dbReference>
<evidence type="ECO:0000313" key="14">
    <source>
        <dbReference type="Proteomes" id="UP000800200"/>
    </source>
</evidence>
<evidence type="ECO:0000256" key="5">
    <source>
        <dbReference type="ARBA" id="ARBA00023163"/>
    </source>
</evidence>
<dbReference type="InterPro" id="IPR039748">
    <property type="entry name" value="RPC3"/>
</dbReference>
<gene>
    <name evidence="13" type="ORF">K469DRAFT_695009</name>
</gene>
<feature type="compositionally biased region" description="Polar residues" evidence="9">
    <location>
        <begin position="162"/>
        <end position="185"/>
    </location>
</feature>
<dbReference type="GO" id="GO:0006351">
    <property type="term" value="P:DNA-templated transcription"/>
    <property type="evidence" value="ECO:0007669"/>
    <property type="project" value="InterPro"/>
</dbReference>
<evidence type="ECO:0000256" key="6">
    <source>
        <dbReference type="ARBA" id="ARBA00023242"/>
    </source>
</evidence>
<dbReference type="Pfam" id="PF08221">
    <property type="entry name" value="HTH_9"/>
    <property type="match status" value="1"/>
</dbReference>
<comment type="similarity">
    <text evidence="2 8">Belongs to the RNA polymerase beta chain family.</text>
</comment>
<proteinExistence type="inferred from homology"/>
<accession>A0A6A6DHZ4</accession>
<dbReference type="InterPro" id="IPR036388">
    <property type="entry name" value="WH-like_DNA-bd_sf"/>
</dbReference>
<dbReference type="OrthoDB" id="272392at2759"/>
<feature type="domain" description="DNA-directed RNA polymerase III subunit RPC3 winged-helix" evidence="12">
    <location>
        <begin position="546"/>
        <end position="619"/>
    </location>
</feature>
<comment type="function">
    <text evidence="7 8">DNA-dependent RNA polymerase catalyzes the transcription of DNA into RNA using the four ribonucleoside triphosphates as substrates. Specific core component of RNA polymerase III which synthesizes small RNAs, such as 5S rRNA and tRNAs.</text>
</comment>
<feature type="compositionally biased region" description="Basic and acidic residues" evidence="9">
    <location>
        <begin position="186"/>
        <end position="201"/>
    </location>
</feature>
<evidence type="ECO:0000256" key="8">
    <source>
        <dbReference type="RuleBase" id="RU367076"/>
    </source>
</evidence>
<name>A0A6A6DHZ4_9PEZI</name>
<dbReference type="GO" id="GO:0005666">
    <property type="term" value="C:RNA polymerase III complex"/>
    <property type="evidence" value="ECO:0007669"/>
    <property type="project" value="UniProtKB-UniRule"/>
</dbReference>
<dbReference type="EMBL" id="ML994670">
    <property type="protein sequence ID" value="KAF2179101.1"/>
    <property type="molecule type" value="Genomic_DNA"/>
</dbReference>
<keyword evidence="14" id="KW-1185">Reference proteome</keyword>
<evidence type="ECO:0000256" key="2">
    <source>
        <dbReference type="ARBA" id="ARBA00006835"/>
    </source>
</evidence>
<dbReference type="GO" id="GO:0003697">
    <property type="term" value="F:single-stranded DNA binding"/>
    <property type="evidence" value="ECO:0007669"/>
    <property type="project" value="UniProtKB-UniRule"/>
</dbReference>
<evidence type="ECO:0000256" key="9">
    <source>
        <dbReference type="SAM" id="MobiDB-lite"/>
    </source>
</evidence>
<dbReference type="PANTHER" id="PTHR12949:SF0">
    <property type="entry name" value="DNA-DIRECTED RNA POLYMERASE III SUBUNIT RPC3"/>
    <property type="match status" value="1"/>
</dbReference>